<proteinExistence type="predicted"/>
<dbReference type="SMART" id="SM00240">
    <property type="entry name" value="FHA"/>
    <property type="match status" value="1"/>
</dbReference>
<keyword evidence="1" id="KW-0597">Phosphoprotein</keyword>
<protein>
    <submittedName>
        <fullName evidence="4">Forkhead associated (FHA) domain, binds pSer, pThr, pTyr</fullName>
    </submittedName>
</protein>
<feature type="transmembrane region" description="Helical" evidence="2">
    <location>
        <begin position="6"/>
        <end position="26"/>
    </location>
</feature>
<keyword evidence="2" id="KW-0812">Transmembrane</keyword>
<feature type="domain" description="FHA" evidence="3">
    <location>
        <begin position="87"/>
        <end position="136"/>
    </location>
</feature>
<dbReference type="PANTHER" id="PTHR23308">
    <property type="entry name" value="NUCLEAR INHIBITOR OF PROTEIN PHOSPHATASE-1"/>
    <property type="match status" value="1"/>
</dbReference>
<dbReference type="STRING" id="185761.SAMN05660282_02187"/>
<keyword evidence="5" id="KW-1185">Reference proteome</keyword>
<dbReference type="InterPro" id="IPR000253">
    <property type="entry name" value="FHA_dom"/>
</dbReference>
<accession>A0A1I2VAG5</accession>
<dbReference type="OrthoDB" id="277520at2"/>
<evidence type="ECO:0000313" key="5">
    <source>
        <dbReference type="Proteomes" id="UP000199065"/>
    </source>
</evidence>
<dbReference type="RefSeq" id="WP_092287273.1">
    <property type="nucleotide sequence ID" value="NZ_FOPJ01000020.1"/>
</dbReference>
<gene>
    <name evidence="4" type="ORF">SAMN05660282_02187</name>
</gene>
<dbReference type="Gene3D" id="2.60.200.20">
    <property type="match status" value="1"/>
</dbReference>
<organism evidence="4 5">
    <name type="scientific">Corynebacterium spheniscorum</name>
    <dbReference type="NCBI Taxonomy" id="185761"/>
    <lineage>
        <taxon>Bacteria</taxon>
        <taxon>Bacillati</taxon>
        <taxon>Actinomycetota</taxon>
        <taxon>Actinomycetes</taxon>
        <taxon>Mycobacteriales</taxon>
        <taxon>Corynebacteriaceae</taxon>
        <taxon>Corynebacterium</taxon>
    </lineage>
</organism>
<keyword evidence="2" id="KW-0472">Membrane</keyword>
<reference evidence="4 5" key="1">
    <citation type="submission" date="2016-10" db="EMBL/GenBank/DDBJ databases">
        <authorList>
            <person name="de Groot N.N."/>
        </authorList>
    </citation>
    <scope>NUCLEOTIDE SEQUENCE [LARGE SCALE GENOMIC DNA]</scope>
    <source>
        <strain>J11</strain>
        <strain evidence="5">PG 39</strain>
    </source>
</reference>
<evidence type="ECO:0000256" key="1">
    <source>
        <dbReference type="ARBA" id="ARBA00022553"/>
    </source>
</evidence>
<dbReference type="PROSITE" id="PS50006">
    <property type="entry name" value="FHA_DOMAIN"/>
    <property type="match status" value="1"/>
</dbReference>
<evidence type="ECO:0000256" key="2">
    <source>
        <dbReference type="SAM" id="Phobius"/>
    </source>
</evidence>
<evidence type="ECO:0000259" key="3">
    <source>
        <dbReference type="PROSITE" id="PS50006"/>
    </source>
</evidence>
<name>A0A1I2VAG5_9CORY</name>
<evidence type="ECO:0000313" key="4">
    <source>
        <dbReference type="EMBL" id="SFG86212.1"/>
    </source>
</evidence>
<dbReference type="InterPro" id="IPR008984">
    <property type="entry name" value="SMAD_FHA_dom_sf"/>
</dbReference>
<dbReference type="AlphaFoldDB" id="A0A1I2VAG5"/>
<dbReference type="EMBL" id="FOPJ01000020">
    <property type="protein sequence ID" value="SFG86212.1"/>
    <property type="molecule type" value="Genomic_DNA"/>
</dbReference>
<dbReference type="Pfam" id="PF00498">
    <property type="entry name" value="FHA"/>
    <property type="match status" value="1"/>
</dbReference>
<dbReference type="SUPFAM" id="SSF49879">
    <property type="entry name" value="SMAD/FHA domain"/>
    <property type="match status" value="1"/>
</dbReference>
<sequence length="159" mass="17388">MDSVVLIALRAAVLIVLWLFVIYTLLSLRRDTNAAAIQPAATPVATPAVAAPTPRAILGRGEKARTLRIVDGPLNGSHLAISTIDSIILGRNPNCDFVLGDDYSSARHARLFRRGNEWFIEDLDSRNGTWVDGFRIDAPEKVSTDSEIKIGRTTVRLLP</sequence>
<dbReference type="Proteomes" id="UP000199065">
    <property type="component" value="Unassembled WGS sequence"/>
</dbReference>
<dbReference type="InterPro" id="IPR050923">
    <property type="entry name" value="Cell_Proc_Reg/RNA_Proc"/>
</dbReference>
<keyword evidence="2" id="KW-1133">Transmembrane helix</keyword>